<feature type="binding site" description="in other chain" evidence="10">
    <location>
        <position position="106"/>
    </location>
    <ligand>
        <name>L-methionine</name>
        <dbReference type="ChEBI" id="CHEBI:57844"/>
        <note>ligand shared between two neighboring subunits</note>
    </ligand>
</feature>
<comment type="cofactor">
    <cofactor evidence="10">
        <name>K(+)</name>
        <dbReference type="ChEBI" id="CHEBI:29103"/>
    </cofactor>
    <text evidence="10">Binds 1 potassium ion per subunit.</text>
</comment>
<evidence type="ECO:0000259" key="13">
    <source>
        <dbReference type="Pfam" id="PF00438"/>
    </source>
</evidence>
<evidence type="ECO:0000256" key="3">
    <source>
        <dbReference type="ARBA" id="ARBA00022563"/>
    </source>
</evidence>
<keyword evidence="7 10" id="KW-0067">ATP-binding</keyword>
<dbReference type="GO" id="GO:0004478">
    <property type="term" value="F:methionine adenosyltransferase activity"/>
    <property type="evidence" value="ECO:0007669"/>
    <property type="project" value="UniProtKB-UniRule"/>
</dbReference>
<dbReference type="InterPro" id="IPR022628">
    <property type="entry name" value="S-AdoMet_synt_N"/>
</dbReference>
<feature type="domain" description="S-adenosylmethionine synthetase C-terminal" evidence="15">
    <location>
        <begin position="242"/>
        <end position="385"/>
    </location>
</feature>
<comment type="function">
    <text evidence="10">Catalyzes the formation of S-adenosylmethionine (AdoMet) from methionine and ATP. The overall synthetic reaction is composed of two sequential steps, AdoMet formation and the subsequent tripolyphosphate hydrolysis which occurs prior to release of AdoMet from the enzyme.</text>
</comment>
<feature type="binding site" evidence="10">
    <location>
        <position position="23"/>
    </location>
    <ligand>
        <name>Mg(2+)</name>
        <dbReference type="ChEBI" id="CHEBI:18420"/>
    </ligand>
</feature>
<dbReference type="Pfam" id="PF02772">
    <property type="entry name" value="S-AdoMet_synt_M"/>
    <property type="match status" value="1"/>
</dbReference>
<feature type="binding site" evidence="10">
    <location>
        <position position="49"/>
    </location>
    <ligand>
        <name>K(+)</name>
        <dbReference type="ChEBI" id="CHEBI:29103"/>
    </ligand>
</feature>
<dbReference type="InterPro" id="IPR022631">
    <property type="entry name" value="ADOMET_SYNTHASE_CS"/>
</dbReference>
<feature type="binding site" evidence="10">
    <location>
        <position position="248"/>
    </location>
    <ligand>
        <name>L-methionine</name>
        <dbReference type="ChEBI" id="CHEBI:57844"/>
        <note>ligand shared between two neighboring subunits</note>
    </ligand>
</feature>
<dbReference type="InterPro" id="IPR002133">
    <property type="entry name" value="S-AdoMet_synthetase"/>
</dbReference>
<dbReference type="Pfam" id="PF00438">
    <property type="entry name" value="S-AdoMet_synt_N"/>
    <property type="match status" value="1"/>
</dbReference>
<evidence type="ECO:0000313" key="16">
    <source>
        <dbReference type="EMBL" id="TKW61951.1"/>
    </source>
</evidence>
<keyword evidence="10" id="KW-0963">Cytoplasm</keyword>
<comment type="subunit">
    <text evidence="10">Homotetramer; dimer of dimers.</text>
</comment>
<feature type="binding site" description="in other chain" evidence="10">
    <location>
        <position position="62"/>
    </location>
    <ligand>
        <name>L-methionine</name>
        <dbReference type="ChEBI" id="CHEBI:57844"/>
        <note>ligand shared between two neighboring subunits</note>
    </ligand>
</feature>
<keyword evidence="6 10" id="KW-0547">Nucleotide-binding</keyword>
<dbReference type="GO" id="GO:0005737">
    <property type="term" value="C:cytoplasm"/>
    <property type="evidence" value="ECO:0007669"/>
    <property type="project" value="UniProtKB-SubCell"/>
</dbReference>
<dbReference type="PIRSF" id="PIRSF000497">
    <property type="entry name" value="MAT"/>
    <property type="match status" value="1"/>
</dbReference>
<feature type="binding site" description="in other chain" evidence="10">
    <location>
        <begin position="174"/>
        <end position="176"/>
    </location>
    <ligand>
        <name>ATP</name>
        <dbReference type="ChEBI" id="CHEBI:30616"/>
        <note>ligand shared between two neighboring subunits</note>
    </ligand>
</feature>
<name>A0A6N4RAI3_BLAVI</name>
<dbReference type="Proteomes" id="UP000320948">
    <property type="component" value="Unassembled WGS sequence"/>
</dbReference>
<dbReference type="GO" id="GO:0006730">
    <property type="term" value="P:one-carbon metabolic process"/>
    <property type="evidence" value="ECO:0007669"/>
    <property type="project" value="UniProtKB-KW"/>
</dbReference>
<feature type="binding site" description="in other chain" evidence="10">
    <location>
        <position position="21"/>
    </location>
    <ligand>
        <name>ATP</name>
        <dbReference type="ChEBI" id="CHEBI:30616"/>
        <note>ligand shared between two neighboring subunits</note>
    </ligand>
</feature>
<organism evidence="16 17">
    <name type="scientific">Blastochloris viridis</name>
    <name type="common">Rhodopseudomonas viridis</name>
    <dbReference type="NCBI Taxonomy" id="1079"/>
    <lineage>
        <taxon>Bacteria</taxon>
        <taxon>Pseudomonadati</taxon>
        <taxon>Pseudomonadota</taxon>
        <taxon>Alphaproteobacteria</taxon>
        <taxon>Hyphomicrobiales</taxon>
        <taxon>Blastochloridaceae</taxon>
        <taxon>Blastochloris</taxon>
    </lineage>
</organism>
<dbReference type="PROSITE" id="PS00377">
    <property type="entry name" value="ADOMET_SYNTHASE_2"/>
    <property type="match status" value="1"/>
</dbReference>
<reference evidence="16 17" key="1">
    <citation type="journal article" date="2017" name="Nat. Commun.">
        <title>In situ click chemistry generation of cyclooxygenase-2 inhibitors.</title>
        <authorList>
            <person name="Bhardwaj A."/>
            <person name="Kaur J."/>
            <person name="Wuest M."/>
            <person name="Wuest F."/>
        </authorList>
    </citation>
    <scope>NUCLEOTIDE SEQUENCE [LARGE SCALE GENOMIC DNA]</scope>
    <source>
        <strain evidence="16">S2_018_000_R2_106</strain>
    </source>
</reference>
<evidence type="ECO:0000313" key="17">
    <source>
        <dbReference type="Proteomes" id="UP000320948"/>
    </source>
</evidence>
<dbReference type="InterPro" id="IPR022629">
    <property type="entry name" value="S-AdoMet_synt_central"/>
</dbReference>
<evidence type="ECO:0000256" key="10">
    <source>
        <dbReference type="HAMAP-Rule" id="MF_00086"/>
    </source>
</evidence>
<comment type="pathway">
    <text evidence="1 10">Amino-acid biosynthesis; S-adenosyl-L-methionine biosynthesis; S-adenosyl-L-methionine from L-methionine: step 1/1.</text>
</comment>
<keyword evidence="4 10" id="KW-0808">Transferase</keyword>
<feature type="binding site" evidence="10">
    <location>
        <position position="275"/>
    </location>
    <ligand>
        <name>ATP</name>
        <dbReference type="ChEBI" id="CHEBI:30616"/>
        <note>ligand shared between two neighboring subunits</note>
    </ligand>
</feature>
<dbReference type="SUPFAM" id="SSF55973">
    <property type="entry name" value="S-adenosylmethionine synthetase"/>
    <property type="match status" value="3"/>
</dbReference>
<dbReference type="NCBIfam" id="TIGR01034">
    <property type="entry name" value="metK"/>
    <property type="match status" value="1"/>
</dbReference>
<feature type="binding site" description="in other chain" evidence="10">
    <location>
        <position position="279"/>
    </location>
    <ligand>
        <name>L-methionine</name>
        <dbReference type="ChEBI" id="CHEBI:57844"/>
        <note>ligand shared between two neighboring subunits</note>
    </ligand>
</feature>
<comment type="subcellular location">
    <subcellularLocation>
        <location evidence="10 11">Cytoplasm</location>
    </subcellularLocation>
</comment>
<evidence type="ECO:0000259" key="14">
    <source>
        <dbReference type="Pfam" id="PF02772"/>
    </source>
</evidence>
<keyword evidence="8 10" id="KW-0460">Magnesium</keyword>
<feature type="region of interest" description="Flexible loop" evidence="10">
    <location>
        <begin position="106"/>
        <end position="116"/>
    </location>
</feature>
<comment type="catalytic activity">
    <reaction evidence="10">
        <text>L-methionine + ATP + H2O = S-adenosyl-L-methionine + phosphate + diphosphate</text>
        <dbReference type="Rhea" id="RHEA:21080"/>
        <dbReference type="ChEBI" id="CHEBI:15377"/>
        <dbReference type="ChEBI" id="CHEBI:30616"/>
        <dbReference type="ChEBI" id="CHEBI:33019"/>
        <dbReference type="ChEBI" id="CHEBI:43474"/>
        <dbReference type="ChEBI" id="CHEBI:57844"/>
        <dbReference type="ChEBI" id="CHEBI:59789"/>
        <dbReference type="EC" id="2.5.1.6"/>
    </reaction>
</comment>
<dbReference type="EMBL" id="VAFM01000001">
    <property type="protein sequence ID" value="TKW61951.1"/>
    <property type="molecule type" value="Genomic_DNA"/>
</dbReference>
<sequence length="398" mass="42406">MKKNPPAGSHLFTSEAVSCGHPDKLADQLSDAILDAYLAQDPEARVASEILVTTDFACLGGEFRTHAKVDVDTVVRKTIETIGYAKNVNEGFDAATVKILNKMHEQSPEIAQGVDAGARASEGAGDQGLMFGFACDETPELMPAPIHYAHAVLRELEAVRRAGKKGEGALLLPDAKSQITVEYVDDRPVRAHTLLISHQHTAEARQDELKALITKAWQKVLPDGWMDDETRILVNPTGSFNLGGPAGDTGLTGRKIIVDTYGGYARHGGGAFSGKDPTKVDRSAAYAARYVAKNIVAAGLARKCEIQLGYAIGIAEPLSIYVETFGTSAYSSAALEHAVRRSMSLTPRGIRMHLGLNAPIYLPTASGGHFGRAAGSAGEGTFPWEATTLADTLKANIR</sequence>
<dbReference type="UniPathway" id="UPA00315">
    <property type="reaction ID" value="UER00080"/>
</dbReference>
<evidence type="ECO:0000256" key="12">
    <source>
        <dbReference type="RuleBase" id="RU004462"/>
    </source>
</evidence>
<feature type="binding site" evidence="10">
    <location>
        <position position="248"/>
    </location>
    <ligand>
        <name>ATP</name>
        <dbReference type="ChEBI" id="CHEBI:30616"/>
        <note>ligand shared between two neighboring subunits</note>
    </ligand>
</feature>
<dbReference type="CDD" id="cd18079">
    <property type="entry name" value="S-AdoMet_synt"/>
    <property type="match status" value="1"/>
</dbReference>
<comment type="caution">
    <text evidence="16">The sequence shown here is derived from an EMBL/GenBank/DDBJ whole genome shotgun (WGS) entry which is preliminary data.</text>
</comment>
<evidence type="ECO:0000256" key="11">
    <source>
        <dbReference type="RuleBase" id="RU000542"/>
    </source>
</evidence>
<dbReference type="PROSITE" id="PS00376">
    <property type="entry name" value="ADOMET_SYNTHASE_1"/>
    <property type="match status" value="1"/>
</dbReference>
<feature type="binding site" description="in other chain" evidence="10">
    <location>
        <begin position="254"/>
        <end position="255"/>
    </location>
    <ligand>
        <name>ATP</name>
        <dbReference type="ChEBI" id="CHEBI:30616"/>
        <note>ligand shared between two neighboring subunits</note>
    </ligand>
</feature>
<dbReference type="GO" id="GO:0005524">
    <property type="term" value="F:ATP binding"/>
    <property type="evidence" value="ECO:0007669"/>
    <property type="project" value="UniProtKB-UniRule"/>
</dbReference>
<protein>
    <recommendedName>
        <fullName evidence="10">S-adenosylmethionine synthase</fullName>
        <shortName evidence="10">AdoMet synthase</shortName>
        <ecNumber evidence="10">2.5.1.6</ecNumber>
    </recommendedName>
    <alternativeName>
        <fullName evidence="10">MAT</fullName>
    </alternativeName>
    <alternativeName>
        <fullName evidence="10">Methionine adenosyltransferase</fullName>
    </alternativeName>
</protein>
<keyword evidence="9 10" id="KW-0630">Potassium</keyword>
<evidence type="ECO:0000256" key="4">
    <source>
        <dbReference type="ARBA" id="ARBA00022679"/>
    </source>
</evidence>
<feature type="binding site" evidence="10">
    <location>
        <position position="271"/>
    </location>
    <ligand>
        <name>ATP</name>
        <dbReference type="ChEBI" id="CHEBI:30616"/>
        <note>ligand shared between two neighboring subunits</note>
    </ligand>
</feature>
<dbReference type="Pfam" id="PF02773">
    <property type="entry name" value="S-AdoMet_synt_C"/>
    <property type="match status" value="1"/>
</dbReference>
<dbReference type="GO" id="GO:0000287">
    <property type="term" value="F:magnesium ion binding"/>
    <property type="evidence" value="ECO:0007669"/>
    <property type="project" value="UniProtKB-UniRule"/>
</dbReference>
<comment type="caution">
    <text evidence="10">Lacks conserved residue(s) required for the propagation of feature annotation.</text>
</comment>
<dbReference type="AlphaFoldDB" id="A0A6N4RAI3"/>
<dbReference type="HAMAP" id="MF_00086">
    <property type="entry name" value="S_AdoMet_synth1"/>
    <property type="match status" value="1"/>
</dbReference>
<accession>A0A6N4RAI3</accession>
<proteinExistence type="inferred from homology"/>
<comment type="similarity">
    <text evidence="2 10 12">Belongs to the AdoMet synthase family.</text>
</comment>
<gene>
    <name evidence="10" type="primary">metK</name>
    <name evidence="16" type="ORF">DI628_04835</name>
</gene>
<evidence type="ECO:0000256" key="9">
    <source>
        <dbReference type="ARBA" id="ARBA00022958"/>
    </source>
</evidence>
<dbReference type="PANTHER" id="PTHR11964">
    <property type="entry name" value="S-ADENOSYLMETHIONINE SYNTHETASE"/>
    <property type="match status" value="1"/>
</dbReference>
<dbReference type="GO" id="GO:0006556">
    <property type="term" value="P:S-adenosylmethionine biosynthetic process"/>
    <property type="evidence" value="ECO:0007669"/>
    <property type="project" value="UniProtKB-UniRule"/>
</dbReference>
<keyword evidence="5 10" id="KW-0479">Metal-binding</keyword>
<evidence type="ECO:0000256" key="8">
    <source>
        <dbReference type="ARBA" id="ARBA00022842"/>
    </source>
</evidence>
<dbReference type="InterPro" id="IPR022636">
    <property type="entry name" value="S-AdoMet_synthetase_sfam"/>
</dbReference>
<evidence type="ECO:0000259" key="15">
    <source>
        <dbReference type="Pfam" id="PF02773"/>
    </source>
</evidence>
<evidence type="ECO:0000256" key="6">
    <source>
        <dbReference type="ARBA" id="ARBA00022741"/>
    </source>
</evidence>
<keyword evidence="3 10" id="KW-0554">One-carbon metabolism</keyword>
<feature type="domain" description="S-adenosylmethionine synthetase central" evidence="14">
    <location>
        <begin position="122"/>
        <end position="240"/>
    </location>
</feature>
<evidence type="ECO:0000256" key="2">
    <source>
        <dbReference type="ARBA" id="ARBA00009685"/>
    </source>
</evidence>
<dbReference type="EC" id="2.5.1.6" evidence="10"/>
<evidence type="ECO:0000256" key="7">
    <source>
        <dbReference type="ARBA" id="ARBA00022840"/>
    </source>
</evidence>
<comment type="cofactor">
    <cofactor evidence="10">
        <name>Mg(2+)</name>
        <dbReference type="ChEBI" id="CHEBI:18420"/>
    </cofactor>
    <text evidence="10">Binds 2 divalent ions per subunit.</text>
</comment>
<evidence type="ECO:0000256" key="1">
    <source>
        <dbReference type="ARBA" id="ARBA00005224"/>
    </source>
</evidence>
<evidence type="ECO:0000256" key="5">
    <source>
        <dbReference type="ARBA" id="ARBA00022723"/>
    </source>
</evidence>
<feature type="domain" description="S-adenosylmethionine synthetase N-terminal" evidence="13">
    <location>
        <begin position="10"/>
        <end position="108"/>
    </location>
</feature>
<dbReference type="Gene3D" id="3.30.300.10">
    <property type="match status" value="3"/>
</dbReference>
<dbReference type="InterPro" id="IPR022630">
    <property type="entry name" value="S-AdoMet_synt_C"/>
</dbReference>